<dbReference type="SUPFAM" id="SSF81653">
    <property type="entry name" value="Calcium ATPase, transduction domain A"/>
    <property type="match status" value="1"/>
</dbReference>
<dbReference type="EC" id="7.6.2.1" evidence="16"/>
<evidence type="ECO:0000256" key="16">
    <source>
        <dbReference type="RuleBase" id="RU362033"/>
    </source>
</evidence>
<proteinExistence type="inferred from homology"/>
<evidence type="ECO:0000313" key="22">
    <source>
        <dbReference type="EMBL" id="NDV29153.1"/>
    </source>
</evidence>
<comment type="subcellular location">
    <subcellularLocation>
        <location evidence="2">Endomembrane system</location>
    </subcellularLocation>
    <subcellularLocation>
        <location evidence="1 16">Membrane</location>
        <topology evidence="1 16">Multi-pass membrane protein</topology>
    </subcellularLocation>
</comment>
<feature type="region of interest" description="Disordered" evidence="18">
    <location>
        <begin position="1076"/>
        <end position="1137"/>
    </location>
</feature>
<evidence type="ECO:0000256" key="4">
    <source>
        <dbReference type="ARBA" id="ARBA00022692"/>
    </source>
</evidence>
<keyword evidence="11 16" id="KW-0472">Membrane</keyword>
<feature type="binding site" evidence="14">
    <location>
        <position position="777"/>
    </location>
    <ligand>
        <name>ATP</name>
        <dbReference type="ChEBI" id="CHEBI:30616"/>
    </ligand>
</feature>
<dbReference type="PROSITE" id="PS00154">
    <property type="entry name" value="ATPASE_E1_E2"/>
    <property type="match status" value="1"/>
</dbReference>
<feature type="binding site" evidence="14">
    <location>
        <position position="645"/>
    </location>
    <ligand>
        <name>ATP</name>
        <dbReference type="ChEBI" id="CHEBI:30616"/>
    </ligand>
</feature>
<reference evidence="22" key="1">
    <citation type="journal article" date="2020" name="J. Eukaryot. Microbiol.">
        <title>De novo Sequencing, Assembly and Annotation of the Transcriptome for the Free-Living Testate Amoeba Arcella intermedia.</title>
        <authorList>
            <person name="Ribeiro G.M."/>
            <person name="Porfirio-Sousa A.L."/>
            <person name="Maurer-Alcala X.X."/>
            <person name="Katz L.A."/>
            <person name="Lahr D.J.G."/>
        </authorList>
    </citation>
    <scope>NUCLEOTIDE SEQUENCE</scope>
</reference>
<dbReference type="InterPro" id="IPR059000">
    <property type="entry name" value="ATPase_P-type_domA"/>
</dbReference>
<dbReference type="InterPro" id="IPR018303">
    <property type="entry name" value="ATPase_P-typ_P_site"/>
</dbReference>
<comment type="similarity">
    <text evidence="3 16">Belongs to the cation transport ATPase (P-type) (TC 3.A.3) family. Type IV subfamily.</text>
</comment>
<evidence type="ECO:0000256" key="14">
    <source>
        <dbReference type="PIRSR" id="PIRSR606539-2"/>
    </source>
</evidence>
<feature type="binding site" evidence="15">
    <location>
        <position position="773"/>
    </location>
    <ligand>
        <name>Mg(2+)</name>
        <dbReference type="ChEBI" id="CHEBI:18420"/>
    </ligand>
</feature>
<feature type="binding site" evidence="15">
    <location>
        <position position="777"/>
    </location>
    <ligand>
        <name>Mg(2+)</name>
        <dbReference type="ChEBI" id="CHEBI:18420"/>
    </ligand>
</feature>
<feature type="transmembrane region" description="Helical" evidence="16">
    <location>
        <begin position="46"/>
        <end position="63"/>
    </location>
</feature>
<dbReference type="FunFam" id="3.40.50.1000:FF:000014">
    <property type="entry name" value="Phospholipid-transporting ATPase"/>
    <property type="match status" value="1"/>
</dbReference>
<dbReference type="NCBIfam" id="TIGR01652">
    <property type="entry name" value="ATPase-Plipid"/>
    <property type="match status" value="1"/>
</dbReference>
<keyword evidence="5 15" id="KW-0479">Metal-binding</keyword>
<keyword evidence="17" id="KW-0175">Coiled coil</keyword>
<dbReference type="GO" id="GO:0000287">
    <property type="term" value="F:magnesium ion binding"/>
    <property type="evidence" value="ECO:0007669"/>
    <property type="project" value="UniProtKB-UniRule"/>
</dbReference>
<dbReference type="PANTHER" id="PTHR24092:SF218">
    <property type="entry name" value="PHOSPHOLIPID-TRANSPORTING ATPASE"/>
    <property type="match status" value="1"/>
</dbReference>
<dbReference type="GO" id="GO:0005524">
    <property type="term" value="F:ATP binding"/>
    <property type="evidence" value="ECO:0007669"/>
    <property type="project" value="UniProtKB-UniRule"/>
</dbReference>
<evidence type="ECO:0000256" key="11">
    <source>
        <dbReference type="ARBA" id="ARBA00023136"/>
    </source>
</evidence>
<dbReference type="Pfam" id="PF00122">
    <property type="entry name" value="E1-E2_ATPase"/>
    <property type="match status" value="1"/>
</dbReference>
<dbReference type="Gene3D" id="3.40.50.1000">
    <property type="entry name" value="HAD superfamily/HAD-like"/>
    <property type="match status" value="1"/>
</dbReference>
<feature type="compositionally biased region" description="Low complexity" evidence="18">
    <location>
        <begin position="1112"/>
        <end position="1122"/>
    </location>
</feature>
<dbReference type="InterPro" id="IPR023298">
    <property type="entry name" value="ATPase_P-typ_TM_dom_sf"/>
</dbReference>
<dbReference type="SFLD" id="SFLDF00027">
    <property type="entry name" value="p-type_atpase"/>
    <property type="match status" value="1"/>
</dbReference>
<dbReference type="FunFam" id="3.40.50.1000:FF:000001">
    <property type="entry name" value="Phospholipid-transporting ATPase IC"/>
    <property type="match status" value="1"/>
</dbReference>
<keyword evidence="9 16" id="KW-1278">Translocase</keyword>
<evidence type="ECO:0000259" key="21">
    <source>
        <dbReference type="Pfam" id="PF16212"/>
    </source>
</evidence>
<feature type="domain" description="P-type ATPase N-terminal" evidence="20">
    <location>
        <begin position="6"/>
        <end position="71"/>
    </location>
</feature>
<dbReference type="SUPFAM" id="SSF81665">
    <property type="entry name" value="Calcium ATPase, transmembrane domain M"/>
    <property type="match status" value="1"/>
</dbReference>
<evidence type="ECO:0000256" key="18">
    <source>
        <dbReference type="SAM" id="MobiDB-lite"/>
    </source>
</evidence>
<keyword evidence="10 16" id="KW-1133">Transmembrane helix</keyword>
<dbReference type="SUPFAM" id="SSF81660">
    <property type="entry name" value="Metal cation-transporting ATPase, ATP-binding domain N"/>
    <property type="match status" value="1"/>
</dbReference>
<dbReference type="Pfam" id="PF16212">
    <property type="entry name" value="PhoLip_ATPase_C"/>
    <property type="match status" value="1"/>
</dbReference>
<feature type="binding site" evidence="14">
    <location>
        <position position="747"/>
    </location>
    <ligand>
        <name>ATP</name>
        <dbReference type="ChEBI" id="CHEBI:30616"/>
    </ligand>
</feature>
<dbReference type="GO" id="GO:0045332">
    <property type="term" value="P:phospholipid translocation"/>
    <property type="evidence" value="ECO:0007669"/>
    <property type="project" value="TreeGrafter"/>
</dbReference>
<dbReference type="SUPFAM" id="SSF56784">
    <property type="entry name" value="HAD-like"/>
    <property type="match status" value="1"/>
</dbReference>
<accession>A0A6B2KWI1</accession>
<dbReference type="InterPro" id="IPR032631">
    <property type="entry name" value="P-type_ATPase_N"/>
</dbReference>
<dbReference type="Pfam" id="PF16209">
    <property type="entry name" value="PhoLip_ATPase_N"/>
    <property type="match status" value="1"/>
</dbReference>
<organism evidence="22">
    <name type="scientific">Arcella intermedia</name>
    <dbReference type="NCBI Taxonomy" id="1963864"/>
    <lineage>
        <taxon>Eukaryota</taxon>
        <taxon>Amoebozoa</taxon>
        <taxon>Tubulinea</taxon>
        <taxon>Elardia</taxon>
        <taxon>Arcellinida</taxon>
        <taxon>Sphaerothecina</taxon>
        <taxon>Arcellidae</taxon>
        <taxon>Arcella</taxon>
    </lineage>
</organism>
<evidence type="ECO:0000256" key="3">
    <source>
        <dbReference type="ARBA" id="ARBA00008109"/>
    </source>
</evidence>
<feature type="transmembrane region" description="Helical" evidence="16">
    <location>
        <begin position="69"/>
        <end position="88"/>
    </location>
</feature>
<dbReference type="PRINTS" id="PR00119">
    <property type="entry name" value="CATATPASE"/>
</dbReference>
<evidence type="ECO:0000256" key="8">
    <source>
        <dbReference type="ARBA" id="ARBA00022842"/>
    </source>
</evidence>
<feature type="active site" description="4-aspartylphosphate intermediate" evidence="13">
    <location>
        <position position="392"/>
    </location>
</feature>
<feature type="transmembrane region" description="Helical" evidence="16">
    <location>
        <begin position="321"/>
        <end position="346"/>
    </location>
</feature>
<dbReference type="Gene3D" id="2.70.150.10">
    <property type="entry name" value="Calcium-transporting ATPase, cytoplasmic transduction domain A"/>
    <property type="match status" value="1"/>
</dbReference>
<feature type="binding site" evidence="14">
    <location>
        <position position="511"/>
    </location>
    <ligand>
        <name>ATP</name>
        <dbReference type="ChEBI" id="CHEBI:30616"/>
    </ligand>
</feature>
<evidence type="ECO:0000256" key="1">
    <source>
        <dbReference type="ARBA" id="ARBA00004141"/>
    </source>
</evidence>
<dbReference type="GO" id="GO:0140326">
    <property type="term" value="F:ATPase-coupled intramembrane lipid transporter activity"/>
    <property type="evidence" value="ECO:0007669"/>
    <property type="project" value="UniProtKB-EC"/>
</dbReference>
<dbReference type="InterPro" id="IPR006539">
    <property type="entry name" value="P-type_ATPase_IV"/>
</dbReference>
<dbReference type="EMBL" id="GIBP01000184">
    <property type="protein sequence ID" value="NDV29153.1"/>
    <property type="molecule type" value="Transcribed_RNA"/>
</dbReference>
<feature type="transmembrane region" description="Helical" evidence="16">
    <location>
        <begin position="947"/>
        <end position="966"/>
    </location>
</feature>
<keyword evidence="6 14" id="KW-0547">Nucleotide-binding</keyword>
<feature type="transmembrane region" description="Helical" evidence="16">
    <location>
        <begin position="904"/>
        <end position="935"/>
    </location>
</feature>
<dbReference type="SFLD" id="SFLDS00003">
    <property type="entry name" value="Haloacid_Dehalogenase"/>
    <property type="match status" value="1"/>
</dbReference>
<feature type="binding site" evidence="14">
    <location>
        <position position="394"/>
    </location>
    <ligand>
        <name>ATP</name>
        <dbReference type="ChEBI" id="CHEBI:30616"/>
    </ligand>
</feature>
<feature type="compositionally biased region" description="Basic and acidic residues" evidence="18">
    <location>
        <begin position="1097"/>
        <end position="1111"/>
    </location>
</feature>
<dbReference type="Pfam" id="PF13246">
    <property type="entry name" value="Cation_ATPase"/>
    <property type="match status" value="1"/>
</dbReference>
<evidence type="ECO:0000256" key="10">
    <source>
        <dbReference type="ARBA" id="ARBA00022989"/>
    </source>
</evidence>
<feature type="binding site" evidence="14">
    <location>
        <position position="753"/>
    </location>
    <ligand>
        <name>ATP</name>
        <dbReference type="ChEBI" id="CHEBI:30616"/>
    </ligand>
</feature>
<feature type="binding site" evidence="15">
    <location>
        <position position="392"/>
    </location>
    <ligand>
        <name>Mg(2+)</name>
        <dbReference type="ChEBI" id="CHEBI:18420"/>
    </ligand>
</feature>
<feature type="binding site" evidence="14">
    <location>
        <position position="563"/>
    </location>
    <ligand>
        <name>ATP</name>
        <dbReference type="ChEBI" id="CHEBI:30616"/>
    </ligand>
</feature>
<feature type="binding site" evidence="14">
    <location>
        <position position="533"/>
    </location>
    <ligand>
        <name>ATP</name>
        <dbReference type="ChEBI" id="CHEBI:30616"/>
    </ligand>
</feature>
<evidence type="ECO:0000259" key="19">
    <source>
        <dbReference type="Pfam" id="PF00122"/>
    </source>
</evidence>
<evidence type="ECO:0000256" key="13">
    <source>
        <dbReference type="PIRSR" id="PIRSR606539-1"/>
    </source>
</evidence>
<protein>
    <recommendedName>
        <fullName evidence="16">Phospholipid-transporting ATPase</fullName>
        <ecNumber evidence="16">7.6.2.1</ecNumber>
    </recommendedName>
</protein>
<evidence type="ECO:0000256" key="6">
    <source>
        <dbReference type="ARBA" id="ARBA00022741"/>
    </source>
</evidence>
<dbReference type="InterPro" id="IPR008250">
    <property type="entry name" value="ATPase_P-typ_transduc_dom_A_sf"/>
</dbReference>
<evidence type="ECO:0000256" key="2">
    <source>
        <dbReference type="ARBA" id="ARBA00004308"/>
    </source>
</evidence>
<evidence type="ECO:0000256" key="9">
    <source>
        <dbReference type="ARBA" id="ARBA00022967"/>
    </source>
</evidence>
<feature type="transmembrane region" description="Helical" evidence="16">
    <location>
        <begin position="978"/>
        <end position="998"/>
    </location>
</feature>
<evidence type="ECO:0000256" key="12">
    <source>
        <dbReference type="ARBA" id="ARBA00034036"/>
    </source>
</evidence>
<feature type="domain" description="P-type ATPase C-terminal" evidence="21">
    <location>
        <begin position="799"/>
        <end position="1045"/>
    </location>
</feature>
<keyword evidence="8 15" id="KW-0460">Magnesium</keyword>
<dbReference type="SFLD" id="SFLDG00002">
    <property type="entry name" value="C1.7:_P-type_atpase_like"/>
    <property type="match status" value="1"/>
</dbReference>
<keyword evidence="4 16" id="KW-0812">Transmembrane</keyword>
<evidence type="ECO:0000256" key="7">
    <source>
        <dbReference type="ARBA" id="ARBA00022840"/>
    </source>
</evidence>
<feature type="binding site" evidence="14">
    <location>
        <position position="393"/>
    </location>
    <ligand>
        <name>ATP</name>
        <dbReference type="ChEBI" id="CHEBI:30616"/>
    </ligand>
</feature>
<feature type="transmembrane region" description="Helical" evidence="16">
    <location>
        <begin position="835"/>
        <end position="857"/>
    </location>
</feature>
<dbReference type="PANTHER" id="PTHR24092">
    <property type="entry name" value="PROBABLE PHOSPHOLIPID-TRANSPORTING ATPASE"/>
    <property type="match status" value="1"/>
</dbReference>
<feature type="coiled-coil region" evidence="17">
    <location>
        <begin position="584"/>
        <end position="611"/>
    </location>
</feature>
<dbReference type="NCBIfam" id="TIGR01494">
    <property type="entry name" value="ATPase_P-type"/>
    <property type="match status" value="1"/>
</dbReference>
<dbReference type="Gene3D" id="3.40.1110.10">
    <property type="entry name" value="Calcium-transporting ATPase, cytoplasmic domain N"/>
    <property type="match status" value="1"/>
</dbReference>
<feature type="binding site" evidence="14">
    <location>
        <position position="643"/>
    </location>
    <ligand>
        <name>ATP</name>
        <dbReference type="ChEBI" id="CHEBI:30616"/>
    </ligand>
</feature>
<dbReference type="InterPro" id="IPR032630">
    <property type="entry name" value="P_typ_ATPase_c"/>
</dbReference>
<dbReference type="InterPro" id="IPR036412">
    <property type="entry name" value="HAD-like_sf"/>
</dbReference>
<evidence type="ECO:0000256" key="17">
    <source>
        <dbReference type="SAM" id="Coils"/>
    </source>
</evidence>
<feature type="transmembrane region" description="Helical" evidence="16">
    <location>
        <begin position="1018"/>
        <end position="1039"/>
    </location>
</feature>
<feature type="binding site" evidence="15">
    <location>
        <position position="394"/>
    </location>
    <ligand>
        <name>Mg(2+)</name>
        <dbReference type="ChEBI" id="CHEBI:18420"/>
    </ligand>
</feature>
<feature type="domain" description="P-type ATPase A" evidence="19">
    <location>
        <begin position="106"/>
        <end position="163"/>
    </location>
</feature>
<feature type="binding site" evidence="14">
    <location>
        <position position="776"/>
    </location>
    <ligand>
        <name>ATP</name>
        <dbReference type="ChEBI" id="CHEBI:30616"/>
    </ligand>
</feature>
<dbReference type="InterPro" id="IPR023299">
    <property type="entry name" value="ATPase_P-typ_cyto_dom_N"/>
</dbReference>
<name>A0A6B2KWI1_9EUKA</name>
<dbReference type="AlphaFoldDB" id="A0A6B2KWI1"/>
<sequence>MTEFVITANDLEANHKYKYPSNELNTTKYTAITFVPRFLYEQFRRLPNLYFLIVAIITCVPNVSPISPVSAVLPFVLIILTAAVKEAFEDFRRWQSDKEINNRLYEVFREGREETTTNMDIKVGDVVHLKENQEVPADVVLFTSSENEGICYVDTANLDGETNLKLFKSLPETSKLTPEDMLRVNAVIRAQPPNEKLYDFKANLVFSLEDKIIDNPIEPPNEDDLLSLGKSQLLMRGVRIRNTKHVYGVVVYTGKNTKLALNAVSPPSKFSQTERAINMVSLGIFVVYIILVSLCTILSYFDELSPIWYAPLTDAYRSFDAGVVFMAYFVLLGYFIPISLFVNLELLKLIQAGWMMGDDGMSIIDGESSRGMRVKNSNLNDELSRVSYIFSDKTGTLTQNKMIFDQCSVGGKKYPEAGKGGLKKLIDKNKEVREFLLNMALNNEVLPEDKGDNVMPKYAAPSPDEIALVKGAYENGVQFRSRSNAGIEIVFKTNTREPNNTVFEILNTFEFSSERKRSSVIVKADDNIIMYTKGADSVMKPRLNKTDGYLETHLGEYSREGLRTLVFARKHLSPEEYKRFNKLYTAAANSIQNREQQLEKVMNEMEQELDLQGCSAIQDALQEEVPFTIAYLVKAGIKVWMITGDQQDTAENIGYSCKLVTKLSELVRVVKCDNVEKAEEALNKAKATLDRAKMALYESKKGGKKGPEYPHVTLVIDGQSLVWALTEELAPKLLEVGRDCETVIVCRADPLQKALVVRLMKRGTKKITLSIGDGANDVSMLQEAHIGVGIWGEEGSQAANNSDYAIRLFKHLAKLVTVHGRYNMMRTAVMVEYSFYKNLALFATQFWFAIFCRWSAQTFFDDWVMSAYNVAILSLPPLSLAIFEKDIKEEVIFKFPETYRELRGGLYFTSFTFGRWMISAFLHSIVIYFTIFFLPDVISSDGKSEDLLIISTIAASTGVFAILGKALVATRHWVWPSYLAYILSIVALFGLLLIESALPTLFPKFYMIMNTTMSLGYYWFLIIIVFAICIIPEVCFEFIQRSSFPYYWQIVQERMLFIPEGDEYVDQDLATLNYTPSDGTTVQEPEVAFSRPPTLEDTIHLEKVDTDKSDSGKQSSTSSSEEGGVEIRQTVDADDEE</sequence>
<comment type="cofactor">
    <cofactor evidence="15">
        <name>Mg(2+)</name>
        <dbReference type="ChEBI" id="CHEBI:18420"/>
    </cofactor>
</comment>
<dbReference type="GO" id="GO:0016887">
    <property type="term" value="F:ATP hydrolysis activity"/>
    <property type="evidence" value="ECO:0007669"/>
    <property type="project" value="InterPro"/>
</dbReference>
<comment type="catalytic activity">
    <reaction evidence="12 16">
        <text>ATP + H2O + phospholipidSide 1 = ADP + phosphate + phospholipidSide 2.</text>
        <dbReference type="EC" id="7.6.2.1"/>
    </reaction>
</comment>
<feature type="binding site" evidence="14">
    <location>
        <position position="644"/>
    </location>
    <ligand>
        <name>ATP</name>
        <dbReference type="ChEBI" id="CHEBI:30616"/>
    </ligand>
</feature>
<dbReference type="InterPro" id="IPR044492">
    <property type="entry name" value="P_typ_ATPase_HD_dom"/>
</dbReference>
<dbReference type="InterPro" id="IPR001757">
    <property type="entry name" value="P_typ_ATPase"/>
</dbReference>
<feature type="transmembrane region" description="Helical" evidence="16">
    <location>
        <begin position="279"/>
        <end position="301"/>
    </location>
</feature>
<feature type="binding site" evidence="14">
    <location>
        <position position="392"/>
    </location>
    <ligand>
        <name>ATP</name>
        <dbReference type="ChEBI" id="CHEBI:30616"/>
    </ligand>
</feature>
<evidence type="ECO:0000259" key="20">
    <source>
        <dbReference type="Pfam" id="PF16209"/>
    </source>
</evidence>
<feature type="binding site" evidence="14">
    <location>
        <position position="465"/>
    </location>
    <ligand>
        <name>ATP</name>
        <dbReference type="ChEBI" id="CHEBI:30616"/>
    </ligand>
</feature>
<evidence type="ECO:0000256" key="5">
    <source>
        <dbReference type="ARBA" id="ARBA00022723"/>
    </source>
</evidence>
<dbReference type="GO" id="GO:0005886">
    <property type="term" value="C:plasma membrane"/>
    <property type="evidence" value="ECO:0007669"/>
    <property type="project" value="TreeGrafter"/>
</dbReference>
<evidence type="ECO:0000256" key="15">
    <source>
        <dbReference type="PIRSR" id="PIRSR606539-3"/>
    </source>
</evidence>
<keyword evidence="7 14" id="KW-0067">ATP-binding</keyword>
<dbReference type="InterPro" id="IPR023214">
    <property type="entry name" value="HAD_sf"/>
</dbReference>